<evidence type="ECO:0000313" key="2">
    <source>
        <dbReference type="EMBL" id="MDO3679303.1"/>
    </source>
</evidence>
<keyword evidence="3" id="KW-1185">Reference proteome</keyword>
<reference evidence="2" key="1">
    <citation type="submission" date="2023-07" db="EMBL/GenBank/DDBJ databases">
        <authorList>
            <person name="Aktuganov G."/>
            <person name="Boyko T."/>
            <person name="Delegan Y."/>
            <person name="Galimzianova N."/>
            <person name="Gilvanova E."/>
            <person name="Korobov V."/>
            <person name="Kuzmina L."/>
            <person name="Melentiev A."/>
            <person name="Milman P."/>
            <person name="Ryabova A."/>
            <person name="Stupak E."/>
            <person name="Yasakov T."/>
            <person name="Zharikova N."/>
            <person name="Zhurenko E."/>
        </authorList>
    </citation>
    <scope>NUCLEOTIDE SEQUENCE</scope>
    <source>
        <strain evidence="2">IB-739</strain>
    </source>
</reference>
<protein>
    <submittedName>
        <fullName evidence="2">Uncharacterized protein</fullName>
    </submittedName>
</protein>
<organism evidence="2 3">
    <name type="scientific">Paenibacillus ehimensis</name>
    <dbReference type="NCBI Taxonomy" id="79264"/>
    <lineage>
        <taxon>Bacteria</taxon>
        <taxon>Bacillati</taxon>
        <taxon>Bacillota</taxon>
        <taxon>Bacilli</taxon>
        <taxon>Bacillales</taxon>
        <taxon>Paenibacillaceae</taxon>
        <taxon>Paenibacillus</taxon>
    </lineage>
</organism>
<feature type="transmembrane region" description="Helical" evidence="1">
    <location>
        <begin position="89"/>
        <end position="106"/>
    </location>
</feature>
<keyword evidence="1" id="KW-0472">Membrane</keyword>
<feature type="transmembrane region" description="Helical" evidence="1">
    <location>
        <begin position="147"/>
        <end position="165"/>
    </location>
</feature>
<feature type="transmembrane region" description="Helical" evidence="1">
    <location>
        <begin position="172"/>
        <end position="195"/>
    </location>
</feature>
<comment type="caution">
    <text evidence="2">The sequence shown here is derived from an EMBL/GenBank/DDBJ whole genome shotgun (WGS) entry which is preliminary data.</text>
</comment>
<gene>
    <name evidence="2" type="ORF">Q3C12_20035</name>
</gene>
<dbReference type="EMBL" id="JAUMKJ010000025">
    <property type="protein sequence ID" value="MDO3679303.1"/>
    <property type="molecule type" value="Genomic_DNA"/>
</dbReference>
<keyword evidence="1" id="KW-1133">Transmembrane helix</keyword>
<dbReference type="RefSeq" id="WP_302879508.1">
    <property type="nucleotide sequence ID" value="NZ_JARLKN010000046.1"/>
</dbReference>
<name>A0ABT8VEC8_9BACL</name>
<accession>A0ABT8VEC8</accession>
<feature type="transmembrane region" description="Helical" evidence="1">
    <location>
        <begin position="210"/>
        <end position="228"/>
    </location>
</feature>
<keyword evidence="1" id="KW-0812">Transmembrane</keyword>
<feature type="transmembrane region" description="Helical" evidence="1">
    <location>
        <begin position="33"/>
        <end position="60"/>
    </location>
</feature>
<evidence type="ECO:0000256" key="1">
    <source>
        <dbReference type="SAM" id="Phobius"/>
    </source>
</evidence>
<sequence>MERSPATGNYRRYLAYFGTLNINMLHLRKPWVIAWWSAAFPGFGHLLLGSQIKGFILILWEVGINMQSGINKSMVCSFTGRADLSKQMLNPRWVLLYIPVYIYAIWDSYRKTIELNKEWVLAEWEHAPIVSFKMGSMSLNHLDKSSPWLAMAWSMLMPGLGQLYLRRIPVGFFLLAGWITFMYLSGVAEIVLVSLEGNYIQAWHSIHSEWALFMPSFYCFAAYEAYVYSVEYNKLFDKAQKQWLERSYGTLRPNFCRATGR</sequence>
<proteinExistence type="predicted"/>
<evidence type="ECO:0000313" key="3">
    <source>
        <dbReference type="Proteomes" id="UP001168883"/>
    </source>
</evidence>
<dbReference type="Proteomes" id="UP001168883">
    <property type="component" value="Unassembled WGS sequence"/>
</dbReference>